<dbReference type="OrthoDB" id="441444at2759"/>
<evidence type="ECO:0000256" key="2">
    <source>
        <dbReference type="ARBA" id="ARBA00022980"/>
    </source>
</evidence>
<dbReference type="PANTHER" id="PTHR23321">
    <property type="entry name" value="RIBOSOMAL PROTEIN S15, BACTERIAL AND ORGANELLAR"/>
    <property type="match status" value="1"/>
</dbReference>
<keyword evidence="3 4" id="KW-0687">Ribonucleoprotein</keyword>
<gene>
    <name evidence="5" type="ORF">AYI69_g10992</name>
</gene>
<dbReference type="PANTHER" id="PTHR23321:SF26">
    <property type="entry name" value="SMALL RIBOSOMAL SUBUNIT PROTEIN US15M"/>
    <property type="match status" value="1"/>
</dbReference>
<evidence type="ECO:0000256" key="1">
    <source>
        <dbReference type="ARBA" id="ARBA00008434"/>
    </source>
</evidence>
<dbReference type="NCBIfam" id="TIGR00952">
    <property type="entry name" value="S15_bact"/>
    <property type="match status" value="1"/>
</dbReference>
<dbReference type="Gene3D" id="1.10.287.10">
    <property type="entry name" value="S15/NS1, RNA-binding"/>
    <property type="match status" value="1"/>
</dbReference>
<evidence type="ECO:0000313" key="5">
    <source>
        <dbReference type="EMBL" id="OMJ08634.1"/>
    </source>
</evidence>
<sequence>MFKSSTRLISSIAPSFSNIYSSSSRSFNTSQIVFAKKSKKGAEINKARLEKIQKEKETAEQLKKLKDTPFLNSLLKANEIFKSTVNSSYADSTAMRTSQNLGESEGSKVPENVFLGNITSEEADLVLNNAPEASIEFTMRNKVSLIDSKQKNLAKTQSEIARKVISVSNQNAKAVLDHNVQLAIKHFARTEGDTASPEVQAAVFTVRIIQLADHLRHNNKDHSNRRIYTQFLHKRSKILRYLKRESLDRYFICLKELGLTQEMVEGQILFPKRVD</sequence>
<dbReference type="InterPro" id="IPR009068">
    <property type="entry name" value="uS15_NS1_RNA-bd_sf"/>
</dbReference>
<comment type="similarity">
    <text evidence="1 4">Belongs to the universal ribosomal protein uS15 family.</text>
</comment>
<dbReference type="AlphaFoldDB" id="A0A1R1X1Z1"/>
<dbReference type="EMBL" id="LSSM01007338">
    <property type="protein sequence ID" value="OMJ08634.1"/>
    <property type="molecule type" value="Genomic_DNA"/>
</dbReference>
<dbReference type="HAMAP" id="MF_01343_B">
    <property type="entry name" value="Ribosomal_uS15_B"/>
    <property type="match status" value="1"/>
</dbReference>
<keyword evidence="6" id="KW-1185">Reference proteome</keyword>
<dbReference type="GO" id="GO:1990904">
    <property type="term" value="C:ribonucleoprotein complex"/>
    <property type="evidence" value="ECO:0007669"/>
    <property type="project" value="UniProtKB-KW"/>
</dbReference>
<comment type="caution">
    <text evidence="5">The sequence shown here is derived from an EMBL/GenBank/DDBJ whole genome shotgun (WGS) entry which is preliminary data.</text>
</comment>
<evidence type="ECO:0000256" key="3">
    <source>
        <dbReference type="ARBA" id="ARBA00023274"/>
    </source>
</evidence>
<accession>A0A1R1X1Z1</accession>
<dbReference type="SMART" id="SM01387">
    <property type="entry name" value="Ribosomal_S15"/>
    <property type="match status" value="1"/>
</dbReference>
<proteinExistence type="inferred from homology"/>
<dbReference type="GO" id="GO:0003735">
    <property type="term" value="F:structural constituent of ribosome"/>
    <property type="evidence" value="ECO:0007669"/>
    <property type="project" value="InterPro"/>
</dbReference>
<dbReference type="GO" id="GO:0005840">
    <property type="term" value="C:ribosome"/>
    <property type="evidence" value="ECO:0007669"/>
    <property type="project" value="UniProtKB-KW"/>
</dbReference>
<evidence type="ECO:0000313" key="6">
    <source>
        <dbReference type="Proteomes" id="UP000187429"/>
    </source>
</evidence>
<dbReference type="Proteomes" id="UP000187429">
    <property type="component" value="Unassembled WGS sequence"/>
</dbReference>
<protein>
    <submittedName>
        <fullName evidence="5">Putative 37S ribosomal protein S28, mitochondrial</fullName>
    </submittedName>
</protein>
<reference evidence="6" key="1">
    <citation type="submission" date="2017-01" db="EMBL/GenBank/DDBJ databases">
        <authorList>
            <person name="Wang Y."/>
            <person name="White M."/>
            <person name="Kvist S."/>
            <person name="Moncalvo J.-M."/>
        </authorList>
    </citation>
    <scope>NUCLEOTIDE SEQUENCE [LARGE SCALE GENOMIC DNA]</scope>
    <source>
        <strain evidence="6">ID-206-W2</strain>
    </source>
</reference>
<dbReference type="CDD" id="cd00353">
    <property type="entry name" value="Ribosomal_S15p_S13e"/>
    <property type="match status" value="1"/>
</dbReference>
<organism evidence="5 6">
    <name type="scientific">Smittium culicis</name>
    <dbReference type="NCBI Taxonomy" id="133412"/>
    <lineage>
        <taxon>Eukaryota</taxon>
        <taxon>Fungi</taxon>
        <taxon>Fungi incertae sedis</taxon>
        <taxon>Zoopagomycota</taxon>
        <taxon>Kickxellomycotina</taxon>
        <taxon>Harpellomycetes</taxon>
        <taxon>Harpellales</taxon>
        <taxon>Legeriomycetaceae</taxon>
        <taxon>Smittium</taxon>
    </lineage>
</organism>
<keyword evidence="2 4" id="KW-0689">Ribosomal protein</keyword>
<name>A0A1R1X1Z1_9FUNG</name>
<dbReference type="Pfam" id="PF00312">
    <property type="entry name" value="Ribosomal_S15"/>
    <property type="match status" value="1"/>
</dbReference>
<evidence type="ECO:0000256" key="4">
    <source>
        <dbReference type="RuleBase" id="RU003919"/>
    </source>
</evidence>
<dbReference type="GO" id="GO:0006412">
    <property type="term" value="P:translation"/>
    <property type="evidence" value="ECO:0007669"/>
    <property type="project" value="InterPro"/>
</dbReference>
<dbReference type="InterPro" id="IPR000589">
    <property type="entry name" value="Ribosomal_uS15"/>
</dbReference>
<dbReference type="InterPro" id="IPR005290">
    <property type="entry name" value="Ribosomal_uS15_bac-type"/>
</dbReference>
<dbReference type="SUPFAM" id="SSF47060">
    <property type="entry name" value="S15/NS1 RNA-binding domain"/>
    <property type="match status" value="1"/>
</dbReference>
<dbReference type="GO" id="GO:0005737">
    <property type="term" value="C:cytoplasm"/>
    <property type="evidence" value="ECO:0007669"/>
    <property type="project" value="UniProtKB-ARBA"/>
</dbReference>